<proteinExistence type="predicted"/>
<name>A0A9W6YJH5_9STRA</name>
<gene>
    <name evidence="1" type="ORF">Plil01_001797000</name>
</gene>
<evidence type="ECO:0000313" key="1">
    <source>
        <dbReference type="EMBL" id="GMF65282.1"/>
    </source>
</evidence>
<keyword evidence="2" id="KW-1185">Reference proteome</keyword>
<dbReference type="OrthoDB" id="106884at2759"/>
<dbReference type="AlphaFoldDB" id="A0A9W6YJH5"/>
<reference evidence="1" key="1">
    <citation type="submission" date="2023-04" db="EMBL/GenBank/DDBJ databases">
        <title>Phytophthora lilii NBRC 32176.</title>
        <authorList>
            <person name="Ichikawa N."/>
            <person name="Sato H."/>
            <person name="Tonouchi N."/>
        </authorList>
    </citation>
    <scope>NUCLEOTIDE SEQUENCE</scope>
    <source>
        <strain evidence="1">NBRC 32176</strain>
    </source>
</reference>
<accession>A0A9W6YJH5</accession>
<evidence type="ECO:0000313" key="2">
    <source>
        <dbReference type="Proteomes" id="UP001165083"/>
    </source>
</evidence>
<protein>
    <submittedName>
        <fullName evidence="1">Unnamed protein product</fullName>
    </submittedName>
</protein>
<dbReference type="Proteomes" id="UP001165083">
    <property type="component" value="Unassembled WGS sequence"/>
</dbReference>
<comment type="caution">
    <text evidence="1">The sequence shown here is derived from an EMBL/GenBank/DDBJ whole genome shotgun (WGS) entry which is preliminary data.</text>
</comment>
<dbReference type="EMBL" id="BSXW01012459">
    <property type="protein sequence ID" value="GMF65282.1"/>
    <property type="molecule type" value="Genomic_DNA"/>
</dbReference>
<organism evidence="1 2">
    <name type="scientific">Phytophthora lilii</name>
    <dbReference type="NCBI Taxonomy" id="2077276"/>
    <lineage>
        <taxon>Eukaryota</taxon>
        <taxon>Sar</taxon>
        <taxon>Stramenopiles</taxon>
        <taxon>Oomycota</taxon>
        <taxon>Peronosporomycetes</taxon>
        <taxon>Peronosporales</taxon>
        <taxon>Peronosporaceae</taxon>
        <taxon>Phytophthora</taxon>
    </lineage>
</organism>
<sequence length="218" mass="23895">MRELRTLKQAAKLRYRGLYFGDMTQNLTGANYALGHALVLDFLDAEVLLQVEEFISADDEEMADILPSRTTHRQLEELCCPSFGAWSPYPRCYSPMDLLCWMPGTFLMVCWRSAIQWATPDADSIHAQAFNAAVVKVLAGKTDELTASGASAGGGWLCAPDFKAPQAFRGACQVQAAKCHPPDFKCRQEALQRGSSGLGPRASPDVTVDLGDDLIFED</sequence>